<dbReference type="AlphaFoldDB" id="A0AAW0XBR9"/>
<dbReference type="SUPFAM" id="SSF53474">
    <property type="entry name" value="alpha/beta-Hydrolases"/>
    <property type="match status" value="1"/>
</dbReference>
<dbReference type="Gene3D" id="3.40.50.1820">
    <property type="entry name" value="alpha/beta hydrolase"/>
    <property type="match status" value="1"/>
</dbReference>
<evidence type="ECO:0000256" key="4">
    <source>
        <dbReference type="SAM" id="MobiDB-lite"/>
    </source>
</evidence>
<evidence type="ECO:0000313" key="7">
    <source>
        <dbReference type="Proteomes" id="UP001445076"/>
    </source>
</evidence>
<gene>
    <name evidence="6" type="ORF">OTU49_002939</name>
</gene>
<dbReference type="InterPro" id="IPR029058">
    <property type="entry name" value="AB_hydrolase_fold"/>
</dbReference>
<comment type="similarity">
    <text evidence="1">Belongs to the type-B carboxylesterase/lipase family.</text>
</comment>
<reference evidence="6 7" key="1">
    <citation type="journal article" date="2024" name="BMC Genomics">
        <title>Genome assembly of redclaw crayfish (Cherax quadricarinatus) provides insights into its immune adaptation and hypoxia tolerance.</title>
        <authorList>
            <person name="Liu Z."/>
            <person name="Zheng J."/>
            <person name="Li H."/>
            <person name="Fang K."/>
            <person name="Wang S."/>
            <person name="He J."/>
            <person name="Zhou D."/>
            <person name="Weng S."/>
            <person name="Chi M."/>
            <person name="Gu Z."/>
            <person name="He J."/>
            <person name="Li F."/>
            <person name="Wang M."/>
        </authorList>
    </citation>
    <scope>NUCLEOTIDE SEQUENCE [LARGE SCALE GENOMIC DNA]</scope>
    <source>
        <strain evidence="6">ZL_2023a</strain>
    </source>
</reference>
<feature type="region of interest" description="Disordered" evidence="4">
    <location>
        <begin position="1"/>
        <end position="32"/>
    </location>
</feature>
<protein>
    <recommendedName>
        <fullName evidence="5">Carboxylesterase type B domain-containing protein</fullName>
    </recommendedName>
</protein>
<evidence type="ECO:0000256" key="1">
    <source>
        <dbReference type="ARBA" id="ARBA00005964"/>
    </source>
</evidence>
<keyword evidence="2" id="KW-0732">Signal</keyword>
<keyword evidence="7" id="KW-1185">Reference proteome</keyword>
<comment type="caution">
    <text evidence="6">The sequence shown here is derived from an EMBL/GenBank/DDBJ whole genome shotgun (WGS) entry which is preliminary data.</text>
</comment>
<dbReference type="PROSITE" id="PS00941">
    <property type="entry name" value="CARBOXYLESTERASE_B_2"/>
    <property type="match status" value="1"/>
</dbReference>
<sequence>DSLVRPKEVYKQRWSTENGKPPETSSKYRKEKEETLEHRQFLYMKQKHIGEYHMSEDCLTLNVYTPILEGAGNGGDGDRSRDANDTMPVLFYVHGGSFFSNGGRLYPGEKLASEGIVV</sequence>
<proteinExistence type="inferred from homology"/>
<evidence type="ECO:0000259" key="5">
    <source>
        <dbReference type="Pfam" id="PF00135"/>
    </source>
</evidence>
<dbReference type="EMBL" id="JARKIK010000033">
    <property type="protein sequence ID" value="KAK8740495.1"/>
    <property type="molecule type" value="Genomic_DNA"/>
</dbReference>
<dbReference type="InterPro" id="IPR051093">
    <property type="entry name" value="Neuroligin/BSAL"/>
</dbReference>
<evidence type="ECO:0000256" key="3">
    <source>
        <dbReference type="ARBA" id="ARBA00023180"/>
    </source>
</evidence>
<keyword evidence="3" id="KW-0325">Glycoprotein</keyword>
<organism evidence="6 7">
    <name type="scientific">Cherax quadricarinatus</name>
    <name type="common">Australian red claw crayfish</name>
    <dbReference type="NCBI Taxonomy" id="27406"/>
    <lineage>
        <taxon>Eukaryota</taxon>
        <taxon>Metazoa</taxon>
        <taxon>Ecdysozoa</taxon>
        <taxon>Arthropoda</taxon>
        <taxon>Crustacea</taxon>
        <taxon>Multicrustacea</taxon>
        <taxon>Malacostraca</taxon>
        <taxon>Eumalacostraca</taxon>
        <taxon>Eucarida</taxon>
        <taxon>Decapoda</taxon>
        <taxon>Pleocyemata</taxon>
        <taxon>Astacidea</taxon>
        <taxon>Parastacoidea</taxon>
        <taxon>Parastacidae</taxon>
        <taxon>Cherax</taxon>
    </lineage>
</organism>
<feature type="non-terminal residue" evidence="6">
    <location>
        <position position="1"/>
    </location>
</feature>
<dbReference type="InterPro" id="IPR002018">
    <property type="entry name" value="CarbesteraseB"/>
</dbReference>
<evidence type="ECO:0000313" key="6">
    <source>
        <dbReference type="EMBL" id="KAK8740495.1"/>
    </source>
</evidence>
<dbReference type="Pfam" id="PF00135">
    <property type="entry name" value="COesterase"/>
    <property type="match status" value="1"/>
</dbReference>
<accession>A0AAW0XBR9</accession>
<dbReference type="PANTHER" id="PTHR43903">
    <property type="entry name" value="NEUROLIGIN"/>
    <property type="match status" value="1"/>
</dbReference>
<evidence type="ECO:0000256" key="2">
    <source>
        <dbReference type="ARBA" id="ARBA00022729"/>
    </source>
</evidence>
<feature type="domain" description="Carboxylesterase type B" evidence="5">
    <location>
        <begin position="30"/>
        <end position="118"/>
    </location>
</feature>
<feature type="non-terminal residue" evidence="6">
    <location>
        <position position="118"/>
    </location>
</feature>
<dbReference type="InterPro" id="IPR019819">
    <property type="entry name" value="Carboxylesterase_B_CS"/>
</dbReference>
<name>A0AAW0XBR9_CHEQU</name>
<dbReference type="Proteomes" id="UP001445076">
    <property type="component" value="Unassembled WGS sequence"/>
</dbReference>
<feature type="compositionally biased region" description="Basic and acidic residues" evidence="4">
    <location>
        <begin position="1"/>
        <end position="11"/>
    </location>
</feature>